<dbReference type="EMBL" id="SEWF01000040">
    <property type="protein sequence ID" value="RYU93618.1"/>
    <property type="molecule type" value="Genomic_DNA"/>
</dbReference>
<evidence type="ECO:0000256" key="3">
    <source>
        <dbReference type="ARBA" id="ARBA00012438"/>
    </source>
</evidence>
<dbReference type="GO" id="GO:0016036">
    <property type="term" value="P:cellular response to phosphate starvation"/>
    <property type="evidence" value="ECO:0007669"/>
    <property type="project" value="TreeGrafter"/>
</dbReference>
<dbReference type="Gene3D" id="3.30.565.10">
    <property type="entry name" value="Histidine kinase-like ATPase, C-terminal domain"/>
    <property type="match status" value="1"/>
</dbReference>
<keyword evidence="5" id="KW-0808">Transferase</keyword>
<evidence type="ECO:0000256" key="7">
    <source>
        <dbReference type="ARBA" id="ARBA00022777"/>
    </source>
</evidence>
<evidence type="ECO:0000256" key="6">
    <source>
        <dbReference type="ARBA" id="ARBA00022692"/>
    </source>
</evidence>
<dbReference type="Proteomes" id="UP000293162">
    <property type="component" value="Unassembled WGS sequence"/>
</dbReference>
<dbReference type="InterPro" id="IPR050351">
    <property type="entry name" value="BphY/WalK/GraS-like"/>
</dbReference>
<reference evidence="12 13" key="1">
    <citation type="submission" date="2019-02" db="EMBL/GenBank/DDBJ databases">
        <title>Bacterial novel species Emticicia sp. 17J42-9 isolated from soil.</title>
        <authorList>
            <person name="Jung H.-Y."/>
        </authorList>
    </citation>
    <scope>NUCLEOTIDE SEQUENCE [LARGE SCALE GENOMIC DNA]</scope>
    <source>
        <strain evidence="12 13">17J42-9</strain>
    </source>
</reference>
<sequence>MRQLSENPLRHRIQMGNMNKLLNKPLKAFTMYALLILALSIPVYYWVIDSIWLNEIDVHNQTIEGRIKDGFKNIPLTENEITHVINVWSQIQPGVKISAVSVSNIRKDSVYETIRPNTYANETYERFRGRSTYFYIHNKPYHLSVETNVEETHETVIAIATVTAVFFVLLLLGFVLLNRKIAQQIWQPFRNTLNQLKIFDLNSQKPIKLDPTTIEEFEELNEVLRKLIANNIDVYNQQKQFTENASHELQTPLALLKSKIDLLLQDKTLSKTQLESITALNIPLSRVSRINKNLLLLAKIENHQYPNEETIDLNQILNENIDILSDYASTGEISIDNGIKEPVMVKANRHLIEIMLTNLLVNGIRHNLRNGILAIDYQASTLMFSNSGTSPLNEDTLFKRFVSASTQSPNSGLGLAIVKEICHLYGWKVSYRFEKNFHHFSVSFS</sequence>
<dbReference type="InterPro" id="IPR003594">
    <property type="entry name" value="HATPase_dom"/>
</dbReference>
<dbReference type="Gene3D" id="1.10.287.130">
    <property type="match status" value="1"/>
</dbReference>
<evidence type="ECO:0000259" key="11">
    <source>
        <dbReference type="PROSITE" id="PS50109"/>
    </source>
</evidence>
<accession>A0A4Q5LV97</accession>
<dbReference type="GO" id="GO:0000155">
    <property type="term" value="F:phosphorelay sensor kinase activity"/>
    <property type="evidence" value="ECO:0007669"/>
    <property type="project" value="InterPro"/>
</dbReference>
<comment type="subcellular location">
    <subcellularLocation>
        <location evidence="2">Cell membrane</location>
        <topology evidence="2">Multi-pass membrane protein</topology>
    </subcellularLocation>
</comment>
<organism evidence="12 13">
    <name type="scientific">Emticicia agri</name>
    <dbReference type="NCBI Taxonomy" id="2492393"/>
    <lineage>
        <taxon>Bacteria</taxon>
        <taxon>Pseudomonadati</taxon>
        <taxon>Bacteroidota</taxon>
        <taxon>Cytophagia</taxon>
        <taxon>Cytophagales</taxon>
        <taxon>Leadbetterellaceae</taxon>
        <taxon>Emticicia</taxon>
    </lineage>
</organism>
<feature type="transmembrane region" description="Helical" evidence="10">
    <location>
        <begin position="156"/>
        <end position="177"/>
    </location>
</feature>
<dbReference type="Pfam" id="PF00512">
    <property type="entry name" value="HisKA"/>
    <property type="match status" value="1"/>
</dbReference>
<dbReference type="PROSITE" id="PS50109">
    <property type="entry name" value="HIS_KIN"/>
    <property type="match status" value="1"/>
</dbReference>
<dbReference type="SUPFAM" id="SSF47384">
    <property type="entry name" value="Homodimeric domain of signal transducing histidine kinase"/>
    <property type="match status" value="1"/>
</dbReference>
<dbReference type="SMART" id="SM00387">
    <property type="entry name" value="HATPase_c"/>
    <property type="match status" value="1"/>
</dbReference>
<feature type="transmembrane region" description="Helical" evidence="10">
    <location>
        <begin position="28"/>
        <end position="47"/>
    </location>
</feature>
<dbReference type="SMART" id="SM00388">
    <property type="entry name" value="HisKA"/>
    <property type="match status" value="1"/>
</dbReference>
<dbReference type="InterPro" id="IPR003661">
    <property type="entry name" value="HisK_dim/P_dom"/>
</dbReference>
<dbReference type="PANTHER" id="PTHR45453:SF2">
    <property type="entry name" value="HISTIDINE KINASE"/>
    <property type="match status" value="1"/>
</dbReference>
<dbReference type="OrthoDB" id="1522504at2"/>
<comment type="catalytic activity">
    <reaction evidence="1">
        <text>ATP + protein L-histidine = ADP + protein N-phospho-L-histidine.</text>
        <dbReference type="EC" id="2.7.13.3"/>
    </reaction>
</comment>
<evidence type="ECO:0000256" key="5">
    <source>
        <dbReference type="ARBA" id="ARBA00022679"/>
    </source>
</evidence>
<keyword evidence="7 12" id="KW-0418">Kinase</keyword>
<evidence type="ECO:0000256" key="8">
    <source>
        <dbReference type="ARBA" id="ARBA00022989"/>
    </source>
</evidence>
<keyword evidence="8 10" id="KW-1133">Transmembrane helix</keyword>
<dbReference type="Pfam" id="PF02518">
    <property type="entry name" value="HATPase_c"/>
    <property type="match status" value="1"/>
</dbReference>
<dbReference type="InterPro" id="IPR036097">
    <property type="entry name" value="HisK_dim/P_sf"/>
</dbReference>
<evidence type="ECO:0000256" key="1">
    <source>
        <dbReference type="ARBA" id="ARBA00000085"/>
    </source>
</evidence>
<dbReference type="AlphaFoldDB" id="A0A4Q5LV97"/>
<keyword evidence="9 10" id="KW-0472">Membrane</keyword>
<evidence type="ECO:0000256" key="2">
    <source>
        <dbReference type="ARBA" id="ARBA00004651"/>
    </source>
</evidence>
<dbReference type="GO" id="GO:0005886">
    <property type="term" value="C:plasma membrane"/>
    <property type="evidence" value="ECO:0007669"/>
    <property type="project" value="UniProtKB-SubCell"/>
</dbReference>
<comment type="caution">
    <text evidence="12">The sequence shown here is derived from an EMBL/GenBank/DDBJ whole genome shotgun (WGS) entry which is preliminary data.</text>
</comment>
<proteinExistence type="predicted"/>
<evidence type="ECO:0000256" key="4">
    <source>
        <dbReference type="ARBA" id="ARBA00022475"/>
    </source>
</evidence>
<dbReference type="PANTHER" id="PTHR45453">
    <property type="entry name" value="PHOSPHATE REGULON SENSOR PROTEIN PHOR"/>
    <property type="match status" value="1"/>
</dbReference>
<dbReference type="GO" id="GO:0004721">
    <property type="term" value="F:phosphoprotein phosphatase activity"/>
    <property type="evidence" value="ECO:0007669"/>
    <property type="project" value="TreeGrafter"/>
</dbReference>
<dbReference type="InterPro" id="IPR036890">
    <property type="entry name" value="HATPase_C_sf"/>
</dbReference>
<evidence type="ECO:0000313" key="13">
    <source>
        <dbReference type="Proteomes" id="UP000293162"/>
    </source>
</evidence>
<evidence type="ECO:0000256" key="10">
    <source>
        <dbReference type="SAM" id="Phobius"/>
    </source>
</evidence>
<protein>
    <recommendedName>
        <fullName evidence="3">histidine kinase</fullName>
        <ecNumber evidence="3">2.7.13.3</ecNumber>
    </recommendedName>
</protein>
<dbReference type="InterPro" id="IPR005467">
    <property type="entry name" value="His_kinase_dom"/>
</dbReference>
<dbReference type="EC" id="2.7.13.3" evidence="3"/>
<evidence type="ECO:0000256" key="9">
    <source>
        <dbReference type="ARBA" id="ARBA00023136"/>
    </source>
</evidence>
<keyword evidence="4" id="KW-1003">Cell membrane</keyword>
<keyword evidence="6 10" id="KW-0812">Transmembrane</keyword>
<dbReference type="CDD" id="cd00082">
    <property type="entry name" value="HisKA"/>
    <property type="match status" value="1"/>
</dbReference>
<name>A0A4Q5LV97_9BACT</name>
<keyword evidence="13" id="KW-1185">Reference proteome</keyword>
<dbReference type="SUPFAM" id="SSF55874">
    <property type="entry name" value="ATPase domain of HSP90 chaperone/DNA topoisomerase II/histidine kinase"/>
    <property type="match status" value="1"/>
</dbReference>
<evidence type="ECO:0000313" key="12">
    <source>
        <dbReference type="EMBL" id="RYU93618.1"/>
    </source>
</evidence>
<gene>
    <name evidence="12" type="ORF">EWM59_21020</name>
</gene>
<feature type="domain" description="Histidine kinase" evidence="11">
    <location>
        <begin position="244"/>
        <end position="445"/>
    </location>
</feature>